<dbReference type="PANTHER" id="PTHR12517:SF0">
    <property type="entry name" value="INTERMEMBRANE LIPID TRANSFER PROTEIN VPS13B"/>
    <property type="match status" value="1"/>
</dbReference>
<dbReference type="PANTHER" id="PTHR12517">
    <property type="entry name" value="VACUOLAR PROTEIN SORTING-ASSOCIATED PROTEIN 13B"/>
    <property type="match status" value="1"/>
</dbReference>
<evidence type="ECO:0000313" key="1">
    <source>
        <dbReference type="EMBL" id="KAK2095464.1"/>
    </source>
</evidence>
<gene>
    <name evidence="1" type="ORF">P7K49_026880</name>
</gene>
<comment type="caution">
    <text evidence="1">The sequence shown here is derived from an EMBL/GenBank/DDBJ whole genome shotgun (WGS) entry which is preliminary data.</text>
</comment>
<sequence length="155" mass="17803">MSWSAENRRQENICANILRTNSCQAKPDSIFLGDIQSLKALLHICIEGWGNWRWSEPFSVDHAGTFIRTIQYKGRTASLIIKVQQLNGVQKQELDLMILLLWATEIKRTVAEEFQKRHMEDSSQLTEHSSEYLLIAYSGTRKADITLLNLALEQP</sequence>
<proteinExistence type="predicted"/>
<protein>
    <submittedName>
        <fullName evidence="1">Uncharacterized protein</fullName>
    </submittedName>
</protein>
<evidence type="ECO:0000313" key="2">
    <source>
        <dbReference type="Proteomes" id="UP001266305"/>
    </source>
</evidence>
<name>A0ABQ9UEG7_SAGOE</name>
<dbReference type="EMBL" id="JASSZA010000013">
    <property type="protein sequence ID" value="KAK2095464.1"/>
    <property type="molecule type" value="Genomic_DNA"/>
</dbReference>
<accession>A0ABQ9UEG7</accession>
<dbReference type="Proteomes" id="UP001266305">
    <property type="component" value="Unassembled WGS sequence"/>
</dbReference>
<dbReference type="InterPro" id="IPR039782">
    <property type="entry name" value="VPS13B"/>
</dbReference>
<organism evidence="1 2">
    <name type="scientific">Saguinus oedipus</name>
    <name type="common">Cotton-top tamarin</name>
    <name type="synonym">Oedipomidas oedipus</name>
    <dbReference type="NCBI Taxonomy" id="9490"/>
    <lineage>
        <taxon>Eukaryota</taxon>
        <taxon>Metazoa</taxon>
        <taxon>Chordata</taxon>
        <taxon>Craniata</taxon>
        <taxon>Vertebrata</taxon>
        <taxon>Euteleostomi</taxon>
        <taxon>Mammalia</taxon>
        <taxon>Eutheria</taxon>
        <taxon>Euarchontoglires</taxon>
        <taxon>Primates</taxon>
        <taxon>Haplorrhini</taxon>
        <taxon>Platyrrhini</taxon>
        <taxon>Cebidae</taxon>
        <taxon>Callitrichinae</taxon>
        <taxon>Saguinus</taxon>
    </lineage>
</organism>
<reference evidence="1 2" key="1">
    <citation type="submission" date="2023-05" db="EMBL/GenBank/DDBJ databases">
        <title>B98-5 Cell Line De Novo Hybrid Assembly: An Optical Mapping Approach.</title>
        <authorList>
            <person name="Kananen K."/>
            <person name="Auerbach J.A."/>
            <person name="Kautto E."/>
            <person name="Blachly J.S."/>
        </authorList>
    </citation>
    <scope>NUCLEOTIDE SEQUENCE [LARGE SCALE GENOMIC DNA]</scope>
    <source>
        <strain evidence="1">B95-8</strain>
        <tissue evidence="1">Cell line</tissue>
    </source>
</reference>
<keyword evidence="2" id="KW-1185">Reference proteome</keyword>